<proteinExistence type="predicted"/>
<dbReference type="PANTHER" id="PTHR14136">
    <property type="entry name" value="BTB_POZ DOMAIN-CONTAINING PROTEIN KCTD9"/>
    <property type="match status" value="1"/>
</dbReference>
<dbReference type="Pfam" id="PF00805">
    <property type="entry name" value="Pentapeptide"/>
    <property type="match status" value="1"/>
</dbReference>
<dbReference type="EMBL" id="CABWIE010000008">
    <property type="protein sequence ID" value="VWL91099.1"/>
    <property type="molecule type" value="Genomic_DNA"/>
</dbReference>
<accession>A0A5K1IRT6</accession>
<name>A0A5K1IRT6_9ACTN</name>
<protein>
    <submittedName>
        <fullName evidence="1">Pentapeptide repeats (9 copies)</fullName>
    </submittedName>
</protein>
<evidence type="ECO:0000313" key="1">
    <source>
        <dbReference type="EMBL" id="VWL91099.1"/>
    </source>
</evidence>
<dbReference type="InterPro" id="IPR001646">
    <property type="entry name" value="5peptide_repeat"/>
</dbReference>
<keyword evidence="2" id="KW-1185">Reference proteome</keyword>
<dbReference type="Gene3D" id="2.160.20.80">
    <property type="entry name" value="E3 ubiquitin-protein ligase SopA"/>
    <property type="match status" value="1"/>
</dbReference>
<reference evidence="1 2" key="1">
    <citation type="submission" date="2019-10" db="EMBL/GenBank/DDBJ databases">
        <authorList>
            <person name="Wolf R A."/>
        </authorList>
    </citation>
    <scope>NUCLEOTIDE SEQUENCE [LARGE SCALE GENOMIC DNA]</scope>
    <source>
        <strain evidence="1">Collinsella_aerofaciens_MC2</strain>
    </source>
</reference>
<gene>
    <name evidence="1" type="ORF">KCJAJFAP_01964</name>
</gene>
<dbReference type="AlphaFoldDB" id="A0A5K1IRT6"/>
<dbReference type="Proteomes" id="UP000361836">
    <property type="component" value="Unassembled WGS sequence"/>
</dbReference>
<dbReference type="InterPro" id="IPR051082">
    <property type="entry name" value="Pentapeptide-BTB/POZ_domain"/>
</dbReference>
<dbReference type="Pfam" id="PF13599">
    <property type="entry name" value="Pentapeptide_4"/>
    <property type="match status" value="1"/>
</dbReference>
<dbReference type="PANTHER" id="PTHR14136:SF17">
    <property type="entry name" value="BTB_POZ DOMAIN-CONTAINING PROTEIN KCTD9"/>
    <property type="match status" value="1"/>
</dbReference>
<dbReference type="SUPFAM" id="SSF141571">
    <property type="entry name" value="Pentapeptide repeat-like"/>
    <property type="match status" value="1"/>
</dbReference>
<organism evidence="1 2">
    <name type="scientific">Collinsella aerofaciens</name>
    <dbReference type="NCBI Taxonomy" id="74426"/>
    <lineage>
        <taxon>Bacteria</taxon>
        <taxon>Bacillati</taxon>
        <taxon>Actinomycetota</taxon>
        <taxon>Coriobacteriia</taxon>
        <taxon>Coriobacteriales</taxon>
        <taxon>Coriobacteriaceae</taxon>
        <taxon>Collinsella</taxon>
    </lineage>
</organism>
<evidence type="ECO:0000313" key="2">
    <source>
        <dbReference type="Proteomes" id="UP000361836"/>
    </source>
</evidence>
<sequence>MSSATPNHRKGDRHLCGGFARVNERIGCHMGMDELIDLFAEGDELVSNTAFEDMELAYDVANGATFDGVVFRSCVFDGVDWSGSTFHDVLFRGCRFIRCNMEGCWLNRCDFVDCSAPGLNLLKARLSSVSFASCDLSYANLSEGRIGPLAARDTRLTEAALQGAKLGQLRLDGCELTRLDVFKTPLSGVDVSRCTFAALIISGDYHELRGLTVNAEQALALSGLLGIQLADE</sequence>